<reference evidence="1 2" key="1">
    <citation type="journal article" date="2024" name="Nat. Commun.">
        <title>Phylogenomics reveals the evolutionary origins of lichenization in chlorophyte algae.</title>
        <authorList>
            <person name="Puginier C."/>
            <person name="Libourel C."/>
            <person name="Otte J."/>
            <person name="Skaloud P."/>
            <person name="Haon M."/>
            <person name="Grisel S."/>
            <person name="Petersen M."/>
            <person name="Berrin J.G."/>
            <person name="Delaux P.M."/>
            <person name="Dal Grande F."/>
            <person name="Keller J."/>
        </authorList>
    </citation>
    <scope>NUCLEOTIDE SEQUENCE [LARGE SCALE GENOMIC DNA]</scope>
    <source>
        <strain evidence="1 2">SAG 245.80</strain>
    </source>
</reference>
<organism evidence="1 2">
    <name type="scientific">Elliptochloris bilobata</name>
    <dbReference type="NCBI Taxonomy" id="381761"/>
    <lineage>
        <taxon>Eukaryota</taxon>
        <taxon>Viridiplantae</taxon>
        <taxon>Chlorophyta</taxon>
        <taxon>core chlorophytes</taxon>
        <taxon>Trebouxiophyceae</taxon>
        <taxon>Trebouxiophyceae incertae sedis</taxon>
        <taxon>Elliptochloris clade</taxon>
        <taxon>Elliptochloris</taxon>
    </lineage>
</organism>
<dbReference type="Proteomes" id="UP001445335">
    <property type="component" value="Unassembled WGS sequence"/>
</dbReference>
<accession>A0AAW1S861</accession>
<keyword evidence="2" id="KW-1185">Reference proteome</keyword>
<comment type="caution">
    <text evidence="1">The sequence shown here is derived from an EMBL/GenBank/DDBJ whole genome shotgun (WGS) entry which is preliminary data.</text>
</comment>
<dbReference type="AlphaFoldDB" id="A0AAW1S861"/>
<dbReference type="InterPro" id="IPR045388">
    <property type="entry name" value="HHL1-like"/>
</dbReference>
<gene>
    <name evidence="1" type="ORF">WJX81_000494</name>
</gene>
<dbReference type="PANTHER" id="PTHR48191">
    <property type="entry name" value="PROTEIN HHL1 CHLOROPLASTIC"/>
    <property type="match status" value="1"/>
</dbReference>
<evidence type="ECO:0000313" key="1">
    <source>
        <dbReference type="EMBL" id="KAK9842444.1"/>
    </source>
</evidence>
<dbReference type="PANTHER" id="PTHR48191:SF2">
    <property type="entry name" value="PROTEIN HHL1, CHLOROPLASTIC"/>
    <property type="match status" value="1"/>
</dbReference>
<dbReference type="EMBL" id="JALJOU010000007">
    <property type="protein sequence ID" value="KAK9842444.1"/>
    <property type="molecule type" value="Genomic_DNA"/>
</dbReference>
<dbReference type="Pfam" id="PF20133">
    <property type="entry name" value="HHL1-like"/>
    <property type="match status" value="1"/>
</dbReference>
<evidence type="ECO:0000313" key="2">
    <source>
        <dbReference type="Proteomes" id="UP001445335"/>
    </source>
</evidence>
<name>A0AAW1S861_9CHLO</name>
<protein>
    <submittedName>
        <fullName evidence="1">Uncharacterized protein</fullName>
    </submittedName>
</protein>
<proteinExistence type="predicted"/>
<sequence>MQGSAPPTPPVDPDNVEFVIFVRAKKFPQWYPLSVVKGGQAANVLVKAMESELGRKLSGNSLVRNIGTVVYKERPKIEQMVRTNMPMLKTFKEFEYGFKIRDKRKPKNWYLPENITIIPPESELGTTVVDNVKNFFTGALKGIGK</sequence>